<keyword evidence="2" id="KW-0175">Coiled coil</keyword>
<feature type="coiled-coil region" evidence="2">
    <location>
        <begin position="313"/>
        <end position="382"/>
    </location>
</feature>
<dbReference type="Proteomes" id="UP001164746">
    <property type="component" value="Chromosome 7"/>
</dbReference>
<evidence type="ECO:0000313" key="5">
    <source>
        <dbReference type="Proteomes" id="UP001164746"/>
    </source>
</evidence>
<dbReference type="Gene3D" id="3.30.160.60">
    <property type="entry name" value="Classic Zinc Finger"/>
    <property type="match status" value="1"/>
</dbReference>
<dbReference type="PROSITE" id="PS50119">
    <property type="entry name" value="ZF_BBOX"/>
    <property type="match status" value="1"/>
</dbReference>
<evidence type="ECO:0000313" key="4">
    <source>
        <dbReference type="EMBL" id="WAR10344.1"/>
    </source>
</evidence>
<organism evidence="4 5">
    <name type="scientific">Mya arenaria</name>
    <name type="common">Soft-shell clam</name>
    <dbReference type="NCBI Taxonomy" id="6604"/>
    <lineage>
        <taxon>Eukaryota</taxon>
        <taxon>Metazoa</taxon>
        <taxon>Spiralia</taxon>
        <taxon>Lophotrochozoa</taxon>
        <taxon>Mollusca</taxon>
        <taxon>Bivalvia</taxon>
        <taxon>Autobranchia</taxon>
        <taxon>Heteroconchia</taxon>
        <taxon>Euheterodonta</taxon>
        <taxon>Imparidentia</taxon>
        <taxon>Neoheterodontei</taxon>
        <taxon>Myida</taxon>
        <taxon>Myoidea</taxon>
        <taxon>Myidae</taxon>
        <taxon>Mya</taxon>
    </lineage>
</organism>
<gene>
    <name evidence="4" type="ORF">MAR_035420</name>
</gene>
<reference evidence="4" key="1">
    <citation type="submission" date="2022-11" db="EMBL/GenBank/DDBJ databases">
        <title>Centuries of genome instability and evolution in soft-shell clam transmissible cancer (bioRxiv).</title>
        <authorList>
            <person name="Hart S.F.M."/>
            <person name="Yonemitsu M.A."/>
            <person name="Giersch R.M."/>
            <person name="Beal B.F."/>
            <person name="Arriagada G."/>
            <person name="Davis B.W."/>
            <person name="Ostrander E.A."/>
            <person name="Goff S.P."/>
            <person name="Metzger M.J."/>
        </authorList>
    </citation>
    <scope>NUCLEOTIDE SEQUENCE</scope>
    <source>
        <strain evidence="4">MELC-2E11</strain>
        <tissue evidence="4">Siphon/mantle</tissue>
    </source>
</reference>
<keyword evidence="1" id="KW-0863">Zinc-finger</keyword>
<evidence type="ECO:0000256" key="1">
    <source>
        <dbReference type="PROSITE-ProRule" id="PRU00024"/>
    </source>
</evidence>
<accession>A0ABY7EMZ2</accession>
<dbReference type="Pfam" id="PF00643">
    <property type="entry name" value="zf-B_box"/>
    <property type="match status" value="1"/>
</dbReference>
<evidence type="ECO:0000256" key="2">
    <source>
        <dbReference type="SAM" id="Coils"/>
    </source>
</evidence>
<dbReference type="InterPro" id="IPR000315">
    <property type="entry name" value="Znf_B-box"/>
</dbReference>
<sequence length="384" mass="44299">MASKQIQCEMCCKENAVGYCETCGYVGESCIDIHKTGKVFQTHNVSMNEENNENPKVILRDITEERCKQHPTERAIFLCNVHDSMICGRCLHSEHLSCGKDVVDLLHEGVTIDCEKVKNMKSVLMEVKDEIQLVREDAEHSNDNNKKSADKCVMACMELGNQIKQRVDELTSGIRDEIRKKYDENLSTFSRITITCNETSTWCENEKRKIDEFVDNNMAGYLYLTCRKFEKGVSEVRSRLSEIKHKHTFKGFDFKENKVILKCVFEDLGEACKQEEVTESEDGSTNNVIVATTDIKKTRQELTVLLRQAIHFLDKSEKTRKALCDELKNVKQHLDNSEKARRAFEQELLKGKQGIEHSERARQKLCDELKQVKQELDSSEKVRR</sequence>
<proteinExistence type="predicted"/>
<evidence type="ECO:0000259" key="3">
    <source>
        <dbReference type="PROSITE" id="PS50119"/>
    </source>
</evidence>
<keyword evidence="5" id="KW-1185">Reference proteome</keyword>
<protein>
    <recommendedName>
        <fullName evidence="3">B box-type domain-containing protein</fullName>
    </recommendedName>
</protein>
<feature type="coiled-coil region" evidence="2">
    <location>
        <begin position="117"/>
        <end position="144"/>
    </location>
</feature>
<keyword evidence="1" id="KW-0862">Zinc</keyword>
<keyword evidence="1" id="KW-0479">Metal-binding</keyword>
<feature type="domain" description="B box-type" evidence="3">
    <location>
        <begin position="62"/>
        <end position="105"/>
    </location>
</feature>
<name>A0ABY7EMZ2_MYAAR</name>
<dbReference type="EMBL" id="CP111018">
    <property type="protein sequence ID" value="WAR10344.1"/>
    <property type="molecule type" value="Genomic_DNA"/>
</dbReference>